<dbReference type="GO" id="GO:0019369">
    <property type="term" value="P:arachidonate metabolic process"/>
    <property type="evidence" value="ECO:0007669"/>
    <property type="project" value="TreeGrafter"/>
</dbReference>
<feature type="short sequence motif" description="DGA/G" evidence="4">
    <location>
        <begin position="250"/>
        <end position="252"/>
    </location>
</feature>
<evidence type="ECO:0000313" key="7">
    <source>
        <dbReference type="EMBL" id="KAF4305409.1"/>
    </source>
</evidence>
<evidence type="ECO:0000259" key="6">
    <source>
        <dbReference type="PROSITE" id="PS51635"/>
    </source>
</evidence>
<dbReference type="OrthoDB" id="626167at2759"/>
<dbReference type="InterPro" id="IPR016035">
    <property type="entry name" value="Acyl_Trfase/lysoPLipase"/>
</dbReference>
<proteinExistence type="predicted"/>
<dbReference type="GO" id="GO:0016042">
    <property type="term" value="P:lipid catabolic process"/>
    <property type="evidence" value="ECO:0007669"/>
    <property type="project" value="UniProtKB-UniRule"/>
</dbReference>
<reference evidence="7" key="1">
    <citation type="submission" date="2020-04" db="EMBL/GenBank/DDBJ databases">
        <title>Genome Assembly and Annotation of Botryosphaeria dothidea sdau 11-99, a Latent Pathogen of Apple Fruit Ring Rot in China.</title>
        <authorList>
            <person name="Yu C."/>
            <person name="Diao Y."/>
            <person name="Lu Q."/>
            <person name="Zhao J."/>
            <person name="Cui S."/>
            <person name="Peng C."/>
            <person name="He B."/>
            <person name="Liu H."/>
        </authorList>
    </citation>
    <scope>NUCLEOTIDE SEQUENCE [LARGE SCALE GENOMIC DNA]</scope>
    <source>
        <strain evidence="7">Sdau11-99</strain>
    </source>
</reference>
<dbReference type="Proteomes" id="UP000572817">
    <property type="component" value="Unassembled WGS sequence"/>
</dbReference>
<feature type="short sequence motif" description="GXSXG" evidence="4">
    <location>
        <begin position="66"/>
        <end position="70"/>
    </location>
</feature>
<evidence type="ECO:0000256" key="5">
    <source>
        <dbReference type="SAM" id="MobiDB-lite"/>
    </source>
</evidence>
<keyword evidence="8" id="KW-1185">Reference proteome</keyword>
<dbReference type="SUPFAM" id="SSF52151">
    <property type="entry name" value="FabD/lysophospholipase-like"/>
    <property type="match status" value="1"/>
</dbReference>
<evidence type="ECO:0000313" key="8">
    <source>
        <dbReference type="Proteomes" id="UP000572817"/>
    </source>
</evidence>
<feature type="domain" description="PNPLA" evidence="6">
    <location>
        <begin position="1"/>
        <end position="263"/>
    </location>
</feature>
<dbReference type="EMBL" id="WWBZ02000040">
    <property type="protein sequence ID" value="KAF4305409.1"/>
    <property type="molecule type" value="Genomic_DNA"/>
</dbReference>
<dbReference type="PROSITE" id="PS51635">
    <property type="entry name" value="PNPLA"/>
    <property type="match status" value="1"/>
</dbReference>
<dbReference type="Gene3D" id="3.40.1090.10">
    <property type="entry name" value="Cytosolic phospholipase A2 catalytic domain"/>
    <property type="match status" value="1"/>
</dbReference>
<dbReference type="GO" id="GO:0047499">
    <property type="term" value="F:calcium-independent phospholipase A2 activity"/>
    <property type="evidence" value="ECO:0007669"/>
    <property type="project" value="TreeGrafter"/>
</dbReference>
<keyword evidence="3 4" id="KW-0443">Lipid metabolism</keyword>
<dbReference type="GO" id="GO:0046486">
    <property type="term" value="P:glycerolipid metabolic process"/>
    <property type="evidence" value="ECO:0007669"/>
    <property type="project" value="UniProtKB-ARBA"/>
</dbReference>
<feature type="region of interest" description="Disordered" evidence="5">
    <location>
        <begin position="8"/>
        <end position="28"/>
    </location>
</feature>
<dbReference type="Pfam" id="PF01734">
    <property type="entry name" value="Patatin"/>
    <property type="match status" value="1"/>
</dbReference>
<evidence type="ECO:0000256" key="1">
    <source>
        <dbReference type="ARBA" id="ARBA00022801"/>
    </source>
</evidence>
<evidence type="ECO:0000256" key="3">
    <source>
        <dbReference type="ARBA" id="ARBA00023098"/>
    </source>
</evidence>
<name>A0A8H4MZT8_9PEZI</name>
<feature type="active site" description="Nucleophile" evidence="4">
    <location>
        <position position="68"/>
    </location>
</feature>
<dbReference type="InterPro" id="IPR002641">
    <property type="entry name" value="PNPLA_dom"/>
</dbReference>
<dbReference type="AlphaFoldDB" id="A0A8H4MZT8"/>
<sequence>MKIIKRIEEEDSEDAANSSYHPGAYPVKGRQNADMVQHTPENPVPESAEDGRDRYLVSHYFDYIGGTSTGGLISIMLGRLRMTTEDCIEAYQEFGGRIFGNGRLFSQRGPFWVWWREKYDEDKLRKAVEDIVSDNLPRMQRGLGAGKFNYSPHLCKTVCFAFTSEPINIGRNPYRDVARDIRQESPETVGPYVFRSYDHLAAPKTSNKPQFFPRNPGPAPTIPIWEVARATTAAPTYFAPVVITDRKYGDGGFGCNNPVVELRIEVETMHGNPEMEAANFMLSIGTGETKGFHRIPKAGGFQQLYGYLRAAKKLASESAEAHESMSQHCQNPRNGWSYHRLNVTSKYELADMKLDEWKKNQKTLRRIEEETMKYCREPEVNKELEDIAKQLVERRRARCKGSEWEFFSTGTLYRCVLSPCNKPQKQYRTRQALQKHLRAVHSSSYDPDDRAAEEELFKRGRCT</sequence>
<feature type="active site" description="Proton acceptor" evidence="4">
    <location>
        <position position="250"/>
    </location>
</feature>
<comment type="caution">
    <text evidence="7">The sequence shown here is derived from an EMBL/GenBank/DDBJ whole genome shotgun (WGS) entry which is preliminary data.</text>
</comment>
<accession>A0A8H4MZT8</accession>
<gene>
    <name evidence="7" type="ORF">GTA08_BOTSDO07149</name>
</gene>
<evidence type="ECO:0000256" key="4">
    <source>
        <dbReference type="PROSITE-ProRule" id="PRU01161"/>
    </source>
</evidence>
<keyword evidence="2 4" id="KW-0442">Lipid degradation</keyword>
<protein>
    <recommendedName>
        <fullName evidence="6">PNPLA domain-containing protein</fullName>
    </recommendedName>
</protein>
<dbReference type="PANTHER" id="PTHR24185">
    <property type="entry name" value="CALCIUM-INDEPENDENT PHOSPHOLIPASE A2-GAMMA"/>
    <property type="match status" value="1"/>
</dbReference>
<evidence type="ECO:0000256" key="2">
    <source>
        <dbReference type="ARBA" id="ARBA00022963"/>
    </source>
</evidence>
<dbReference type="GO" id="GO:0016020">
    <property type="term" value="C:membrane"/>
    <property type="evidence" value="ECO:0007669"/>
    <property type="project" value="TreeGrafter"/>
</dbReference>
<comment type="caution">
    <text evidence="4">Lacks conserved residue(s) required for the propagation of feature annotation.</text>
</comment>
<organism evidence="7 8">
    <name type="scientific">Botryosphaeria dothidea</name>
    <dbReference type="NCBI Taxonomy" id="55169"/>
    <lineage>
        <taxon>Eukaryota</taxon>
        <taxon>Fungi</taxon>
        <taxon>Dikarya</taxon>
        <taxon>Ascomycota</taxon>
        <taxon>Pezizomycotina</taxon>
        <taxon>Dothideomycetes</taxon>
        <taxon>Dothideomycetes incertae sedis</taxon>
        <taxon>Botryosphaeriales</taxon>
        <taxon>Botryosphaeriaceae</taxon>
        <taxon>Botryosphaeria</taxon>
    </lineage>
</organism>
<dbReference type="PANTHER" id="PTHR24185:SF1">
    <property type="entry name" value="CALCIUM-INDEPENDENT PHOSPHOLIPASE A2-GAMMA"/>
    <property type="match status" value="1"/>
</dbReference>
<keyword evidence="1 4" id="KW-0378">Hydrolase</keyword>